<evidence type="ECO:0000313" key="2">
    <source>
        <dbReference type="Proteomes" id="UP000577707"/>
    </source>
</evidence>
<accession>A0A7W5F9S9</accession>
<dbReference type="Proteomes" id="UP000577707">
    <property type="component" value="Unassembled WGS sequence"/>
</dbReference>
<gene>
    <name evidence="1" type="ORF">FHS12_003309</name>
</gene>
<comment type="caution">
    <text evidence="1">The sequence shown here is derived from an EMBL/GenBank/DDBJ whole genome shotgun (WGS) entry which is preliminary data.</text>
</comment>
<name>A0A7W5F9S9_9ACTN</name>
<reference evidence="1 2" key="1">
    <citation type="submission" date="2020-08" db="EMBL/GenBank/DDBJ databases">
        <title>Genomic Encyclopedia of Type Strains, Phase III (KMG-III): the genomes of soil and plant-associated and newly described type strains.</title>
        <authorList>
            <person name="Whitman W."/>
        </authorList>
    </citation>
    <scope>NUCLEOTIDE SEQUENCE [LARGE SCALE GENOMIC DNA]</scope>
    <source>
        <strain evidence="1 2">CECT 3302</strain>
    </source>
</reference>
<protein>
    <submittedName>
        <fullName evidence="1">Uncharacterized protein</fullName>
    </submittedName>
</protein>
<dbReference type="AlphaFoldDB" id="A0A7W5F9S9"/>
<sequence length="42" mass="4676">MSTIRPSGAWSAKHLESSVLTTLCQRRWGEMWKISAPSISSV</sequence>
<organism evidence="1 2">
    <name type="scientific">Nocardioides albus</name>
    <dbReference type="NCBI Taxonomy" id="1841"/>
    <lineage>
        <taxon>Bacteria</taxon>
        <taxon>Bacillati</taxon>
        <taxon>Actinomycetota</taxon>
        <taxon>Actinomycetes</taxon>
        <taxon>Propionibacteriales</taxon>
        <taxon>Nocardioidaceae</taxon>
        <taxon>Nocardioides</taxon>
    </lineage>
</organism>
<proteinExistence type="predicted"/>
<evidence type="ECO:0000313" key="1">
    <source>
        <dbReference type="EMBL" id="MBB3090357.1"/>
    </source>
</evidence>
<keyword evidence="2" id="KW-1185">Reference proteome</keyword>
<dbReference type="EMBL" id="JACHXG010000006">
    <property type="protein sequence ID" value="MBB3090357.1"/>
    <property type="molecule type" value="Genomic_DNA"/>
</dbReference>